<feature type="domain" description="PLD phosphodiesterase" evidence="2">
    <location>
        <begin position="326"/>
        <end position="353"/>
    </location>
</feature>
<evidence type="ECO:0000256" key="1">
    <source>
        <dbReference type="SAM" id="Phobius"/>
    </source>
</evidence>
<evidence type="ECO:0000313" key="4">
    <source>
        <dbReference type="Proteomes" id="UP000832034"/>
    </source>
</evidence>
<accession>A0ABY4EDT6</accession>
<feature type="transmembrane region" description="Helical" evidence="1">
    <location>
        <begin position="449"/>
        <end position="468"/>
    </location>
</feature>
<evidence type="ECO:0000313" key="3">
    <source>
        <dbReference type="EMBL" id="UOO91587.1"/>
    </source>
</evidence>
<keyword evidence="4" id="KW-1185">Reference proteome</keyword>
<reference evidence="3" key="2">
    <citation type="journal article" date="2022" name="Res Sq">
        <title>Evolution of multicellular longitudinally dividing oral cavity symbionts (Neisseriaceae).</title>
        <authorList>
            <person name="Nyongesa S."/>
            <person name="Weber P."/>
            <person name="Bernet E."/>
            <person name="Pullido F."/>
            <person name="Nieckarz M."/>
            <person name="Delaby M."/>
            <person name="Nieves C."/>
            <person name="Viehboeck T."/>
            <person name="Krause N."/>
            <person name="Rivera-Millot A."/>
            <person name="Nakamura A."/>
            <person name="Vischer N."/>
            <person name="VanNieuwenhze M."/>
            <person name="Brun Y."/>
            <person name="Cava F."/>
            <person name="Bulgheresi S."/>
            <person name="Veyrier F."/>
        </authorList>
    </citation>
    <scope>NUCLEOTIDE SEQUENCE</scope>
    <source>
        <strain evidence="3">SAG 1488-6</strain>
    </source>
</reference>
<dbReference type="SMART" id="SM00155">
    <property type="entry name" value="PLDc"/>
    <property type="match status" value="2"/>
</dbReference>
<keyword evidence="1" id="KW-1133">Transmembrane helix</keyword>
<dbReference type="Gene3D" id="3.30.870.10">
    <property type="entry name" value="Endonuclease Chain A"/>
    <property type="match status" value="2"/>
</dbReference>
<evidence type="ECO:0000259" key="2">
    <source>
        <dbReference type="PROSITE" id="PS50035"/>
    </source>
</evidence>
<dbReference type="SUPFAM" id="SSF56024">
    <property type="entry name" value="Phospholipase D/nuclease"/>
    <property type="match status" value="2"/>
</dbReference>
<proteinExistence type="predicted"/>
<keyword evidence="1" id="KW-0472">Membrane</keyword>
<dbReference type="EMBL" id="CP091512">
    <property type="protein sequence ID" value="UOO91587.1"/>
    <property type="molecule type" value="Genomic_DNA"/>
</dbReference>
<sequence>MPSTHLHVQNTVAQQITDADTINRRIEQVFLRSSSAALAYDNDITCLLDSRENFPAWIEALQQAKHSICIEMYIFATDIFGQQVRDVLLERLQAGVQVFLIYDWVGSIGAHYKGFFKSLIQAGAHIHAYNPLSLGTGITLLSRNHRKSFIIDHHTAFVSGLCISNQWNGNPQTNINAWRDTGLKLQGAIVQDVLNAFLDTWQAMGLQQPSILLTPATHIDIPTSHASAHNLFSHANARLIATTGTNANMMRLDLLAVSMAEKTLWITDAYFMPTRMYSQALINAARDGVDVRILVPSTSDIKWIGTVSRTQYRALLEAGARVFEWNGSMVHAKMAIVDDMWARVGSTNLNFSSWFSNRELDVAIENAATIEYLKHCFIQDLENSTEVVLNEQCQARLAKERQKTKYNYNHLKDPFNHSHRQKALHQMAQFGSSLDSVIRGSREVDDNEAWAYLSIGLTLLLLCVLLYFVPQILIYPVIFLLLIGGGSITIHAVNGLRHLRRQSKAQNHKQSD</sequence>
<dbReference type="RefSeq" id="WP_019958447.1">
    <property type="nucleotide sequence ID" value="NZ_CP091512.1"/>
</dbReference>
<dbReference type="Proteomes" id="UP000832034">
    <property type="component" value="Chromosome"/>
</dbReference>
<dbReference type="Pfam" id="PF13091">
    <property type="entry name" value="PLDc_2"/>
    <property type="match status" value="2"/>
</dbReference>
<dbReference type="PROSITE" id="PS50035">
    <property type="entry name" value="PLD"/>
    <property type="match status" value="1"/>
</dbReference>
<name>A0ABY4EDT6_VITST</name>
<reference evidence="3" key="1">
    <citation type="submission" date="2021-12" db="EMBL/GenBank/DDBJ databases">
        <authorList>
            <person name="Veyrier F.J."/>
        </authorList>
    </citation>
    <scope>NUCLEOTIDE SEQUENCE</scope>
    <source>
        <strain evidence="3">SAG 1488-6</strain>
    </source>
</reference>
<dbReference type="PANTHER" id="PTHR21248">
    <property type="entry name" value="CARDIOLIPIN SYNTHASE"/>
    <property type="match status" value="1"/>
</dbReference>
<dbReference type="CDD" id="cd09110">
    <property type="entry name" value="PLDc_CLS_1"/>
    <property type="match status" value="1"/>
</dbReference>
<protein>
    <submittedName>
        <fullName evidence="3">Cardiolipin synthase B</fullName>
    </submittedName>
</protein>
<dbReference type="CDD" id="cd09159">
    <property type="entry name" value="PLDc_ybhO_like_2"/>
    <property type="match status" value="1"/>
</dbReference>
<organism evidence="3 4">
    <name type="scientific">Vitreoscilla stercoraria</name>
    <dbReference type="NCBI Taxonomy" id="61"/>
    <lineage>
        <taxon>Bacteria</taxon>
        <taxon>Pseudomonadati</taxon>
        <taxon>Pseudomonadota</taxon>
        <taxon>Betaproteobacteria</taxon>
        <taxon>Neisseriales</taxon>
        <taxon>Neisseriaceae</taxon>
        <taxon>Vitreoscilla</taxon>
    </lineage>
</organism>
<feature type="transmembrane region" description="Helical" evidence="1">
    <location>
        <begin position="474"/>
        <end position="496"/>
    </location>
</feature>
<dbReference type="InterPro" id="IPR001736">
    <property type="entry name" value="PLipase_D/transphosphatidylase"/>
</dbReference>
<gene>
    <name evidence="3" type="ORF">LVJ81_07995</name>
</gene>
<dbReference type="InterPro" id="IPR025202">
    <property type="entry name" value="PLD-like_dom"/>
</dbReference>
<dbReference type="PANTHER" id="PTHR21248:SF22">
    <property type="entry name" value="PHOSPHOLIPASE D"/>
    <property type="match status" value="1"/>
</dbReference>
<keyword evidence="1" id="KW-0812">Transmembrane</keyword>